<dbReference type="Proteomes" id="UP000637769">
    <property type="component" value="Unassembled WGS sequence"/>
</dbReference>
<name>A0ABQ1MJQ7_9PROT</name>
<sequence>MQFQRCHAQQENIPVPGFASDTLPTPADFSLGLFVGAVAVFPRQSEGQEQSGVVEEVDCEVVDAICYGKIDRIALAKMELAQIMS</sequence>
<dbReference type="EMBL" id="BMCH01000010">
    <property type="protein sequence ID" value="GGC41539.1"/>
    <property type="molecule type" value="Genomic_DNA"/>
</dbReference>
<evidence type="ECO:0000313" key="2">
    <source>
        <dbReference type="Proteomes" id="UP000637769"/>
    </source>
</evidence>
<protein>
    <submittedName>
        <fullName evidence="1">Uncharacterized protein</fullName>
    </submittedName>
</protein>
<proteinExistence type="predicted"/>
<organism evidence="1 2">
    <name type="scientific">Asaia siamensis</name>
    <dbReference type="NCBI Taxonomy" id="110479"/>
    <lineage>
        <taxon>Bacteria</taxon>
        <taxon>Pseudomonadati</taxon>
        <taxon>Pseudomonadota</taxon>
        <taxon>Alphaproteobacteria</taxon>
        <taxon>Acetobacterales</taxon>
        <taxon>Acetobacteraceae</taxon>
        <taxon>Asaia</taxon>
    </lineage>
</organism>
<evidence type="ECO:0000313" key="1">
    <source>
        <dbReference type="EMBL" id="GGC41539.1"/>
    </source>
</evidence>
<accession>A0ABQ1MJQ7</accession>
<comment type="caution">
    <text evidence="1">The sequence shown here is derived from an EMBL/GenBank/DDBJ whole genome shotgun (WGS) entry which is preliminary data.</text>
</comment>
<gene>
    <name evidence="1" type="ORF">GCM10007207_28580</name>
</gene>
<keyword evidence="2" id="KW-1185">Reference proteome</keyword>
<reference evidence="2" key="1">
    <citation type="journal article" date="2019" name="Int. J. Syst. Evol. Microbiol.">
        <title>The Global Catalogue of Microorganisms (GCM) 10K type strain sequencing project: providing services to taxonomists for standard genome sequencing and annotation.</title>
        <authorList>
            <consortium name="The Broad Institute Genomics Platform"/>
            <consortium name="The Broad Institute Genome Sequencing Center for Infectious Disease"/>
            <person name="Wu L."/>
            <person name="Ma J."/>
        </authorList>
    </citation>
    <scope>NUCLEOTIDE SEQUENCE [LARGE SCALE GENOMIC DNA]</scope>
    <source>
        <strain evidence="2">CCM 7132</strain>
    </source>
</reference>